<evidence type="ECO:0000313" key="6">
    <source>
        <dbReference type="EMBL" id="MEJ2862407.1"/>
    </source>
</evidence>
<dbReference type="EMBL" id="JBBEGM010000005">
    <property type="protein sequence ID" value="MEJ2862407.1"/>
    <property type="molecule type" value="Genomic_DNA"/>
</dbReference>
<dbReference type="RefSeq" id="WP_337703781.1">
    <property type="nucleotide sequence ID" value="NZ_JBBEGM010000005.1"/>
</dbReference>
<dbReference type="SUPFAM" id="SSF53448">
    <property type="entry name" value="Nucleotide-diphospho-sugar transferases"/>
    <property type="match status" value="1"/>
</dbReference>
<evidence type="ECO:0000256" key="2">
    <source>
        <dbReference type="ARBA" id="ARBA00006739"/>
    </source>
</evidence>
<sequence>MTDPDSRDFRVTAVIVTFNRRELLLQTLSAVRQQTRPIDKVILVDNGSTDGTRGAEELEEFLSDRRFSYLRLDRNTGGAGGFKAGIEAALTDQADWIWMMDDDVAPEPDVLELLLGYACQSELVHPRRISADGSDADEEHYLDVLTGSRTRIGNLSFRNGKDVVYSNVACFEGALVSRRIVETIGPPDANYFIVDDDTLFGLKASVHTNVAYTANARMRRLLPPGRPAPWKAYYQVRNRFYLFRDACRYLDITPTTPQVTLFYLAQVIELLRSVRQGFSYLRPSVRGFRDGIVQMRGAD</sequence>
<dbReference type="PANTHER" id="PTHR43179:SF12">
    <property type="entry name" value="GALACTOFURANOSYLTRANSFERASE GLFT2"/>
    <property type="match status" value="1"/>
</dbReference>
<evidence type="ECO:0000256" key="3">
    <source>
        <dbReference type="ARBA" id="ARBA00022676"/>
    </source>
</evidence>
<comment type="caution">
    <text evidence="6">The sequence shown here is derived from an EMBL/GenBank/DDBJ whole genome shotgun (WGS) entry which is preliminary data.</text>
</comment>
<organism evidence="6 7">
    <name type="scientific">Actinomycetospora flava</name>
    <dbReference type="NCBI Taxonomy" id="3129232"/>
    <lineage>
        <taxon>Bacteria</taxon>
        <taxon>Bacillati</taxon>
        <taxon>Actinomycetota</taxon>
        <taxon>Actinomycetes</taxon>
        <taxon>Pseudonocardiales</taxon>
        <taxon>Pseudonocardiaceae</taxon>
        <taxon>Actinomycetospora</taxon>
    </lineage>
</organism>
<evidence type="ECO:0000256" key="1">
    <source>
        <dbReference type="ARBA" id="ARBA00004776"/>
    </source>
</evidence>
<evidence type="ECO:0000259" key="5">
    <source>
        <dbReference type="Pfam" id="PF00535"/>
    </source>
</evidence>
<gene>
    <name evidence="6" type="ORF">WCD58_14645</name>
</gene>
<dbReference type="PANTHER" id="PTHR43179">
    <property type="entry name" value="RHAMNOSYLTRANSFERASE WBBL"/>
    <property type="match status" value="1"/>
</dbReference>
<keyword evidence="4 6" id="KW-0808">Transferase</keyword>
<reference evidence="6 7" key="1">
    <citation type="submission" date="2024-03" db="EMBL/GenBank/DDBJ databases">
        <title>Actinomycetospora sp. OC33-EN07, a novel actinomycete isolated from wild orchid (Aerides multiflora).</title>
        <authorList>
            <person name="Suriyachadkun C."/>
        </authorList>
    </citation>
    <scope>NUCLEOTIDE SEQUENCE [LARGE SCALE GENOMIC DNA]</scope>
    <source>
        <strain evidence="6 7">OC33-EN07</strain>
    </source>
</reference>
<dbReference type="InterPro" id="IPR001173">
    <property type="entry name" value="Glyco_trans_2-like"/>
</dbReference>
<dbReference type="InterPro" id="IPR029044">
    <property type="entry name" value="Nucleotide-diphossugar_trans"/>
</dbReference>
<dbReference type="GO" id="GO:0016757">
    <property type="term" value="F:glycosyltransferase activity"/>
    <property type="evidence" value="ECO:0007669"/>
    <property type="project" value="UniProtKB-KW"/>
</dbReference>
<keyword evidence="3 6" id="KW-0328">Glycosyltransferase</keyword>
<keyword evidence="7" id="KW-1185">Reference proteome</keyword>
<name>A0ABU8M5T8_9PSEU</name>
<evidence type="ECO:0000256" key="4">
    <source>
        <dbReference type="ARBA" id="ARBA00022679"/>
    </source>
</evidence>
<comment type="similarity">
    <text evidence="2">Belongs to the glycosyltransferase 2 family.</text>
</comment>
<proteinExistence type="inferred from homology"/>
<protein>
    <submittedName>
        <fullName evidence="6">Glycosyltransferase</fullName>
        <ecNumber evidence="6">2.4.-.-</ecNumber>
    </submittedName>
</protein>
<feature type="domain" description="Glycosyltransferase 2-like" evidence="5">
    <location>
        <begin position="13"/>
        <end position="179"/>
    </location>
</feature>
<dbReference type="Pfam" id="PF00535">
    <property type="entry name" value="Glycos_transf_2"/>
    <property type="match status" value="1"/>
</dbReference>
<dbReference type="EC" id="2.4.-.-" evidence="6"/>
<comment type="pathway">
    <text evidence="1">Cell wall biogenesis; cell wall polysaccharide biosynthesis.</text>
</comment>
<evidence type="ECO:0000313" key="7">
    <source>
        <dbReference type="Proteomes" id="UP001369736"/>
    </source>
</evidence>
<accession>A0ABU8M5T8</accession>
<dbReference type="Gene3D" id="3.90.550.10">
    <property type="entry name" value="Spore Coat Polysaccharide Biosynthesis Protein SpsA, Chain A"/>
    <property type="match status" value="1"/>
</dbReference>
<dbReference type="Proteomes" id="UP001369736">
    <property type="component" value="Unassembled WGS sequence"/>
</dbReference>